<dbReference type="InterPro" id="IPR001900">
    <property type="entry name" value="RNase_II/R"/>
</dbReference>
<protein>
    <submittedName>
        <fullName evidence="2">Putative exoribonuclease II</fullName>
    </submittedName>
</protein>
<dbReference type="GO" id="GO:0005829">
    <property type="term" value="C:cytosol"/>
    <property type="evidence" value="ECO:0007669"/>
    <property type="project" value="TreeGrafter"/>
</dbReference>
<name>A0A6L2R5Z9_9BACT</name>
<feature type="domain" description="RNB" evidence="1">
    <location>
        <begin position="291"/>
        <end position="591"/>
    </location>
</feature>
<evidence type="ECO:0000313" key="3">
    <source>
        <dbReference type="Proteomes" id="UP000505077"/>
    </source>
</evidence>
<gene>
    <name evidence="2" type="primary">rnb</name>
    <name evidence="2" type="ORF">ZNDK_0738</name>
</gene>
<dbReference type="Proteomes" id="UP000505077">
    <property type="component" value="Unassembled WGS sequence"/>
</dbReference>
<dbReference type="PANTHER" id="PTHR23355">
    <property type="entry name" value="RIBONUCLEASE"/>
    <property type="match status" value="1"/>
</dbReference>
<comment type="caution">
    <text evidence="2">The sequence shown here is derived from an EMBL/GenBank/DDBJ whole genome shotgun (WGS) entry which is preliminary data.</text>
</comment>
<dbReference type="InterPro" id="IPR050180">
    <property type="entry name" value="RNR_Ribonuclease"/>
</dbReference>
<dbReference type="InterPro" id="IPR012340">
    <property type="entry name" value="NA-bd_OB-fold"/>
</dbReference>
<organism evidence="2 3">
    <name type="scientific">Candidatus Desulfovibrio kirbyi</name>
    <dbReference type="NCBI Taxonomy" id="2696086"/>
    <lineage>
        <taxon>Bacteria</taxon>
        <taxon>Pseudomonadati</taxon>
        <taxon>Thermodesulfobacteriota</taxon>
        <taxon>Desulfovibrionia</taxon>
        <taxon>Desulfovibrionales</taxon>
        <taxon>Desulfovibrionaceae</taxon>
        <taxon>Desulfovibrio</taxon>
    </lineage>
</organism>
<dbReference type="AlphaFoldDB" id="A0A6L2R5Z9"/>
<dbReference type="SMART" id="SM00955">
    <property type="entry name" value="RNB"/>
    <property type="match status" value="1"/>
</dbReference>
<dbReference type="Pfam" id="PF00773">
    <property type="entry name" value="RNB"/>
    <property type="match status" value="1"/>
</dbReference>
<dbReference type="GO" id="GO:0003723">
    <property type="term" value="F:RNA binding"/>
    <property type="evidence" value="ECO:0007669"/>
    <property type="project" value="InterPro"/>
</dbReference>
<dbReference type="GO" id="GO:0004540">
    <property type="term" value="F:RNA nuclease activity"/>
    <property type="evidence" value="ECO:0007669"/>
    <property type="project" value="InterPro"/>
</dbReference>
<evidence type="ECO:0000313" key="2">
    <source>
        <dbReference type="EMBL" id="GFH62967.1"/>
    </source>
</evidence>
<proteinExistence type="predicted"/>
<dbReference type="SUPFAM" id="SSF50249">
    <property type="entry name" value="Nucleic acid-binding proteins"/>
    <property type="match status" value="1"/>
</dbReference>
<accession>A0A6L2R5Z9</accession>
<sequence length="702" mass="78181">MSDSVQYPAEGCIVEYMEGNAPQIALITEESGGKLRLLLPNRREARLAVQRLLPWLGPLYRAGMGKEESVRLLDSHKKIREDTTVRISALDVWHTAQGEVAAAPAKWFAELFTTAPNTDTVAAYGHALLACKSHFRFQQPDFQVFSSETVEKRLAEIRCRQERESLIAGGGAFFRLLWDVACKKCELPPREPVLLDNSPWPSPDVLQRLKELLRAKMIDPENQEHDALWRILVKGLPDMPHLPLQLLTALGELPPHHNFWLDRADYAAGDDWWQPYAEEVRDLRAKALRSDLSVCDLPFVSIDSASTRDVDDAFFVESDPQGFILTLALACPALYWPFGGALDNSVLRRGTSVYLPEGTCHMLPETLGTDCFSLTAQSPRPALCVRVPVDANGNVGRCGIFTATVQLAANLTFQDCQSVLDARLDDRLDNPAAAHANTLRLGHTLASLLQKNRIAKGAVVMDRPEPLITLHGAGADITVAIAQEPPAPEAQTLVAELMILAGGAVADWTRLHDLPMLHRTQDVVLPREYAGIWTAPQDMAHIMRSLAASCLEVSPHRHAALGVERYTPVTSPLRRYADLVNESQVLHFLRTGTALRNAAQLERLLNVLAPVLEAVGQAQRSRPRYWKLIYFRQKGDKLWWHGVITEENDAFVSVSLQDQGFFVRGKRHLFDERACPGMAVDVRLGKVHPLYNEIQILEATTQ</sequence>
<dbReference type="GO" id="GO:0006402">
    <property type="term" value="P:mRNA catabolic process"/>
    <property type="evidence" value="ECO:0007669"/>
    <property type="project" value="TreeGrafter"/>
</dbReference>
<dbReference type="PANTHER" id="PTHR23355:SF9">
    <property type="entry name" value="DIS3-LIKE EXONUCLEASE 2"/>
    <property type="match status" value="1"/>
</dbReference>
<dbReference type="EMBL" id="BLLL01000007">
    <property type="protein sequence ID" value="GFH62967.1"/>
    <property type="molecule type" value="Genomic_DNA"/>
</dbReference>
<evidence type="ECO:0000259" key="1">
    <source>
        <dbReference type="SMART" id="SM00955"/>
    </source>
</evidence>
<reference evidence="2 3" key="1">
    <citation type="journal article" date="2020" name="ISME J.">
        <title>Parallel Reductive Genome Evolution in Desulfovibrio Ectosymbionts Independently Acquired by Trichonympha Protists in the Termite Gut.</title>
        <authorList>
            <person name="Takeuchi M."/>
            <person name="Kuwahara H."/>
            <person name="Murakami T."/>
            <person name="Takahashi K."/>
            <person name="Kajitani R."/>
            <person name="Toyoda A."/>
            <person name="Itoh T."/>
            <person name="Ohkuma M."/>
            <person name="Hongoh Y."/>
        </authorList>
    </citation>
    <scope>NUCLEOTIDE SEQUENCE [LARGE SCALE GENOMIC DNA]</scope>
    <source>
        <strain evidence="2">ZnDsv-02</strain>
    </source>
</reference>